<organism evidence="5 6">
    <name type="scientific">Nitratireductor aquibiodomus RA22</name>
    <dbReference type="NCBI Taxonomy" id="1189611"/>
    <lineage>
        <taxon>Bacteria</taxon>
        <taxon>Pseudomonadati</taxon>
        <taxon>Pseudomonadota</taxon>
        <taxon>Alphaproteobacteria</taxon>
        <taxon>Hyphomicrobiales</taxon>
        <taxon>Phyllobacteriaceae</taxon>
        <taxon>Nitratireductor</taxon>
    </lineage>
</organism>
<comment type="caution">
    <text evidence="5">The sequence shown here is derived from an EMBL/GenBank/DDBJ whole genome shotgun (WGS) entry which is preliminary data.</text>
</comment>
<dbReference type="InterPro" id="IPR036052">
    <property type="entry name" value="TrpB-like_PALP_sf"/>
</dbReference>
<dbReference type="EMBL" id="AJXZ01000046">
    <property type="protein sequence ID" value="EIM72909.1"/>
    <property type="molecule type" value="Genomic_DNA"/>
</dbReference>
<dbReference type="PANTHER" id="PTHR42937:SF1">
    <property type="entry name" value="DIAMINOPROPIONATE AMMONIA-LYASE"/>
    <property type="match status" value="1"/>
</dbReference>
<gene>
    <name evidence="5" type="ORF">A33O_17829</name>
</gene>
<protein>
    <submittedName>
        <fullName evidence="5">Pyridoxal-phosphate dependent enzyme family protein</fullName>
    </submittedName>
</protein>
<sequence>MNIAPDHHLIMARLKRLDSAYQASPLSSAPKLAAHLGVAEIHLKDESRRPLGSFKSLGGTFAGLEAIATGGETVRLLVCASDGNHGLAVASAARHTGIPAKVFLHPEVARARVDRIEQTGAQVVIVPGTFDDAVNAAAHAAQSEGAVLVADTSDNENDVMTGHVMAGYGVIAGEAREQYAQQDLQKPTHLFIQAGVGGLAAAMARGLYSFMEAPGAVVVVEPANAACVQVAMELGYPETIPGELRTCASMLSCGRASAPALKILQASKAQTLTVSEEQLMAAPDLLAQTSEIATTPSGGAGLAGLTRARQPCDPRGSWAEFSEPGSARDQRGPTGINNNREGK</sequence>
<dbReference type="RefSeq" id="WP_007009851.1">
    <property type="nucleotide sequence ID" value="NZ_AJXZ01000046.1"/>
</dbReference>
<name>I5BTK7_9HYPH</name>
<evidence type="ECO:0000256" key="2">
    <source>
        <dbReference type="ARBA" id="ARBA00022898"/>
    </source>
</evidence>
<proteinExistence type="predicted"/>
<dbReference type="PANTHER" id="PTHR42937">
    <property type="match status" value="1"/>
</dbReference>
<evidence type="ECO:0000313" key="6">
    <source>
        <dbReference type="Proteomes" id="UP000004622"/>
    </source>
</evidence>
<comment type="cofactor">
    <cofactor evidence="1">
        <name>pyridoxal 5'-phosphate</name>
        <dbReference type="ChEBI" id="CHEBI:597326"/>
    </cofactor>
</comment>
<evidence type="ECO:0000256" key="3">
    <source>
        <dbReference type="SAM" id="MobiDB-lite"/>
    </source>
</evidence>
<dbReference type="Gene3D" id="3.40.50.1100">
    <property type="match status" value="2"/>
</dbReference>
<feature type="domain" description="Tryptophan synthase beta chain-like PALP" evidence="4">
    <location>
        <begin position="20"/>
        <end position="310"/>
    </location>
</feature>
<keyword evidence="2" id="KW-0663">Pyridoxal phosphate</keyword>
<accession>I5BTK7</accession>
<dbReference type="SUPFAM" id="SSF53686">
    <property type="entry name" value="Tryptophan synthase beta subunit-like PLP-dependent enzymes"/>
    <property type="match status" value="1"/>
</dbReference>
<dbReference type="InterPro" id="IPR001926">
    <property type="entry name" value="TrpB-like_PALP"/>
</dbReference>
<evidence type="ECO:0000256" key="1">
    <source>
        <dbReference type="ARBA" id="ARBA00001933"/>
    </source>
</evidence>
<dbReference type="PATRIC" id="fig|1189611.3.peg.3603"/>
<evidence type="ECO:0000313" key="5">
    <source>
        <dbReference type="EMBL" id="EIM72909.1"/>
    </source>
</evidence>
<evidence type="ECO:0000259" key="4">
    <source>
        <dbReference type="Pfam" id="PF00291"/>
    </source>
</evidence>
<dbReference type="Proteomes" id="UP000004622">
    <property type="component" value="Unassembled WGS sequence"/>
</dbReference>
<feature type="region of interest" description="Disordered" evidence="3">
    <location>
        <begin position="296"/>
        <end position="343"/>
    </location>
</feature>
<dbReference type="AlphaFoldDB" id="I5BTK7"/>
<dbReference type="Pfam" id="PF00291">
    <property type="entry name" value="PALP"/>
    <property type="match status" value="1"/>
</dbReference>
<reference evidence="5 6" key="1">
    <citation type="journal article" date="2012" name="J. Bacteriol.">
        <title>Genome Sequence of Nitratireductor aquibiodomus Strain RA22.</title>
        <authorList>
            <person name="Singh A."/>
            <person name="Jangir P.K."/>
            <person name="Kumari C."/>
            <person name="Sharma R."/>
        </authorList>
    </citation>
    <scope>NUCLEOTIDE SEQUENCE [LARGE SCALE GENOMIC DNA]</scope>
    <source>
        <strain evidence="5 6">RA22</strain>
    </source>
</reference>
<dbReference type="OrthoDB" id="34584at2"/>